<dbReference type="InterPro" id="IPR050238">
    <property type="entry name" value="DNA_Rep/Repair_Clamp_Loader"/>
</dbReference>
<dbReference type="Pfam" id="PF12362">
    <property type="entry name" value="DUF3646"/>
    <property type="match status" value="1"/>
</dbReference>
<evidence type="ECO:0000256" key="8">
    <source>
        <dbReference type="ARBA" id="ARBA00022840"/>
    </source>
</evidence>
<dbReference type="InterPro" id="IPR008921">
    <property type="entry name" value="DNA_pol3_clamp-load_cplx_C"/>
</dbReference>
<evidence type="ECO:0000313" key="14">
    <source>
        <dbReference type="EMBL" id="ACI99693.1"/>
    </source>
</evidence>
<dbReference type="InterPro" id="IPR022754">
    <property type="entry name" value="DNA_pol_III_gamma-3"/>
</dbReference>
<dbReference type="InterPro" id="IPR012763">
    <property type="entry name" value="DNA_pol_III_sug/sutau_N"/>
</dbReference>
<comment type="function">
    <text evidence="11">DNA polymerase III is a complex, multichain enzyme responsible for most of the replicative synthesis in bacteria. This DNA polymerase also exhibits 3' to 5' exonuclease activity.</text>
</comment>
<dbReference type="eggNOG" id="COG2812">
    <property type="taxonomic scope" value="Bacteria"/>
</dbReference>
<dbReference type="GO" id="GO:0009360">
    <property type="term" value="C:DNA polymerase III complex"/>
    <property type="evidence" value="ECO:0007669"/>
    <property type="project" value="InterPro"/>
</dbReference>
<dbReference type="AlphaFoldDB" id="B6IPJ1"/>
<dbReference type="KEGG" id="rce:RC1_2306"/>
<dbReference type="InterPro" id="IPR022107">
    <property type="entry name" value="DNA_pol_III_gamma/tau_C"/>
</dbReference>
<dbReference type="CDD" id="cd00009">
    <property type="entry name" value="AAA"/>
    <property type="match status" value="1"/>
</dbReference>
<evidence type="ECO:0000256" key="12">
    <source>
        <dbReference type="SAM" id="MobiDB-lite"/>
    </source>
</evidence>
<dbReference type="GO" id="GO:0006261">
    <property type="term" value="P:DNA-templated DNA replication"/>
    <property type="evidence" value="ECO:0007669"/>
    <property type="project" value="TreeGrafter"/>
</dbReference>
<accession>B6IPJ1</accession>
<keyword evidence="8 11" id="KW-0067">ATP-binding</keyword>
<keyword evidence="5" id="KW-0479">Metal-binding</keyword>
<dbReference type="RefSeq" id="WP_012567478.1">
    <property type="nucleotide sequence ID" value="NC_011420.2"/>
</dbReference>
<dbReference type="Gene3D" id="1.20.272.10">
    <property type="match status" value="1"/>
</dbReference>
<dbReference type="SUPFAM" id="SSF48019">
    <property type="entry name" value="post-AAA+ oligomerization domain-like"/>
    <property type="match status" value="1"/>
</dbReference>
<feature type="domain" description="AAA+ ATPase" evidence="13">
    <location>
        <begin position="57"/>
        <end position="204"/>
    </location>
</feature>
<dbReference type="GO" id="GO:0046872">
    <property type="term" value="F:metal ion binding"/>
    <property type="evidence" value="ECO:0007669"/>
    <property type="project" value="UniProtKB-KW"/>
</dbReference>
<evidence type="ECO:0000259" key="13">
    <source>
        <dbReference type="SMART" id="SM00382"/>
    </source>
</evidence>
<sequence length="640" mass="67370">MTDTTLVPDTEAAAPAPAAGAAYRVLARKYRPQSFDELVGQDALVRTLRNAIQSGRIHQAYMLTGVRGVGKTTTARIIARALNCVGPDGKGGPTITPCGVCEQCRSIAADRNVDVLEMDAASNTGVDNIREIIDGVRYAPAAARYKLYIIDEVHMLSKGAFNALLKTLEEPPPHVKFVFATTEIRKVPITVLSRCQRFDLRRVDQGTLVGHFTRIAGKEGVEADAEAISLIARAADGSVRDGLSLLDQAIALGSGRVTAEQVRDMLGLADRGLIVDLFEAAMAARPADALGVLDGLHRRGADPVVIVQDLLDFTHFLTRTRVVPGTAEDPAIPETERTRGVALAGALGMPALTRAWQILLKGLGEVQQAPVPMQALEMVVIRLAYASELPTPGDLLKKIQEAGGAEAAARALSAGPAGGGGGPRALAAAAPLAALSAPAPLGLAVGAPAGAVPQPAEARAPDAAPAALADPRDFADVVALFNERREARIAADLETLVHLVRFEPGLIEFRPEPQAPHNLPGRVGQLLTEWTGRRWVVSVSGAPGQPTLREKARAAEAEVRRQVEAHPLVQAVLLAFPGARIETIRDLAQEAAQQAAQAALAAPPAPPEDDAGGDDGDMPPDNPYFDAPPSMDDGDWEGDF</sequence>
<keyword evidence="15" id="KW-1185">Reference proteome</keyword>
<keyword evidence="9 11" id="KW-0239">DNA-directed DNA polymerase</keyword>
<evidence type="ECO:0000256" key="3">
    <source>
        <dbReference type="ARBA" id="ARBA00022695"/>
    </source>
</evidence>
<dbReference type="InterPro" id="IPR003593">
    <property type="entry name" value="AAA+_ATPase"/>
</dbReference>
<dbReference type="NCBIfam" id="TIGR02397">
    <property type="entry name" value="dnaX_nterm"/>
    <property type="match status" value="1"/>
</dbReference>
<evidence type="ECO:0000313" key="15">
    <source>
        <dbReference type="Proteomes" id="UP000001591"/>
    </source>
</evidence>
<dbReference type="PANTHER" id="PTHR11669:SF0">
    <property type="entry name" value="PROTEIN STICHEL-LIKE 2"/>
    <property type="match status" value="1"/>
</dbReference>
<dbReference type="SMART" id="SM00382">
    <property type="entry name" value="AAA"/>
    <property type="match status" value="1"/>
</dbReference>
<dbReference type="Pfam" id="PF13177">
    <property type="entry name" value="DNA_pol3_delta2"/>
    <property type="match status" value="1"/>
</dbReference>
<dbReference type="STRING" id="414684.RC1_2306"/>
<gene>
    <name evidence="11 14" type="primary">dnaX</name>
    <name evidence="14" type="ordered locus">RC1_2306</name>
</gene>
<dbReference type="EC" id="2.7.7.7" evidence="11"/>
<dbReference type="FunFam" id="1.10.8.60:FF:000013">
    <property type="entry name" value="DNA polymerase III subunit gamma/tau"/>
    <property type="match status" value="1"/>
</dbReference>
<keyword evidence="2 11" id="KW-0808">Transferase</keyword>
<evidence type="ECO:0000256" key="10">
    <source>
        <dbReference type="ARBA" id="ARBA00049244"/>
    </source>
</evidence>
<comment type="catalytic activity">
    <reaction evidence="10 11">
        <text>DNA(n) + a 2'-deoxyribonucleoside 5'-triphosphate = DNA(n+1) + diphosphate</text>
        <dbReference type="Rhea" id="RHEA:22508"/>
        <dbReference type="Rhea" id="RHEA-COMP:17339"/>
        <dbReference type="Rhea" id="RHEA-COMP:17340"/>
        <dbReference type="ChEBI" id="CHEBI:33019"/>
        <dbReference type="ChEBI" id="CHEBI:61560"/>
        <dbReference type="ChEBI" id="CHEBI:173112"/>
        <dbReference type="EC" id="2.7.7.7"/>
    </reaction>
</comment>
<evidence type="ECO:0000256" key="1">
    <source>
        <dbReference type="ARBA" id="ARBA00006360"/>
    </source>
</evidence>
<evidence type="ECO:0000256" key="4">
    <source>
        <dbReference type="ARBA" id="ARBA00022705"/>
    </source>
</evidence>
<evidence type="ECO:0000256" key="5">
    <source>
        <dbReference type="ARBA" id="ARBA00022723"/>
    </source>
</evidence>
<organism evidence="14 15">
    <name type="scientific">Rhodospirillum centenum (strain ATCC 51521 / SW)</name>
    <dbReference type="NCBI Taxonomy" id="414684"/>
    <lineage>
        <taxon>Bacteria</taxon>
        <taxon>Pseudomonadati</taxon>
        <taxon>Pseudomonadota</taxon>
        <taxon>Alphaproteobacteria</taxon>
        <taxon>Rhodospirillales</taxon>
        <taxon>Rhodospirillaceae</taxon>
        <taxon>Rhodospirillum</taxon>
    </lineage>
</organism>
<dbReference type="EMBL" id="CP000613">
    <property type="protein sequence ID" value="ACI99693.1"/>
    <property type="molecule type" value="Genomic_DNA"/>
</dbReference>
<dbReference type="HOGENOM" id="CLU_006229_0_7_5"/>
<comment type="similarity">
    <text evidence="1 11">Belongs to the DnaX/STICHEL family.</text>
</comment>
<evidence type="ECO:0000256" key="2">
    <source>
        <dbReference type="ARBA" id="ARBA00022679"/>
    </source>
</evidence>
<dbReference type="GO" id="GO:0003887">
    <property type="term" value="F:DNA-directed DNA polymerase activity"/>
    <property type="evidence" value="ECO:0007669"/>
    <property type="project" value="UniProtKB-KW"/>
</dbReference>
<dbReference type="Proteomes" id="UP000001591">
    <property type="component" value="Chromosome"/>
</dbReference>
<keyword evidence="4 11" id="KW-0235">DNA replication</keyword>
<keyword evidence="6 11" id="KW-0547">Nucleotide-binding</keyword>
<reference evidence="14 15" key="1">
    <citation type="journal article" date="2010" name="BMC Genomics">
        <title>Metabolic flexibility revealed in the genome of the cyst-forming alpha-1 proteobacterium Rhodospirillum centenum.</title>
        <authorList>
            <person name="Lu Y.K."/>
            <person name="Marden J."/>
            <person name="Han M."/>
            <person name="Swingley W.D."/>
            <person name="Mastrian S.D."/>
            <person name="Chowdhury S.R."/>
            <person name="Hao J."/>
            <person name="Helmy T."/>
            <person name="Kim S."/>
            <person name="Kurdoglu A.A."/>
            <person name="Matthies H.J."/>
            <person name="Rollo D."/>
            <person name="Stothard P."/>
            <person name="Blankenship R.E."/>
            <person name="Bauer C.E."/>
            <person name="Touchman J.W."/>
        </authorList>
    </citation>
    <scope>NUCLEOTIDE SEQUENCE [LARGE SCALE GENOMIC DNA]</scope>
    <source>
        <strain evidence="15">ATCC 51521 / SW</strain>
    </source>
</reference>
<dbReference type="PANTHER" id="PTHR11669">
    <property type="entry name" value="REPLICATION FACTOR C / DNA POLYMERASE III GAMMA-TAU SUBUNIT"/>
    <property type="match status" value="1"/>
</dbReference>
<feature type="region of interest" description="Disordered" evidence="12">
    <location>
        <begin position="594"/>
        <end position="640"/>
    </location>
</feature>
<dbReference type="SUPFAM" id="SSF52540">
    <property type="entry name" value="P-loop containing nucleoside triphosphate hydrolases"/>
    <property type="match status" value="1"/>
</dbReference>
<dbReference type="OrthoDB" id="9810148at2"/>
<evidence type="ECO:0000256" key="6">
    <source>
        <dbReference type="ARBA" id="ARBA00022741"/>
    </source>
</evidence>
<name>B6IPJ1_RHOCS</name>
<dbReference type="Pfam" id="PF12169">
    <property type="entry name" value="DNA_pol3_gamma3"/>
    <property type="match status" value="1"/>
</dbReference>
<dbReference type="FunFam" id="3.40.50.300:FF:000014">
    <property type="entry name" value="DNA polymerase III subunit gamma/tau"/>
    <property type="match status" value="1"/>
</dbReference>
<dbReference type="Gene3D" id="3.40.50.300">
    <property type="entry name" value="P-loop containing nucleotide triphosphate hydrolases"/>
    <property type="match status" value="1"/>
</dbReference>
<dbReference type="InterPro" id="IPR045085">
    <property type="entry name" value="HLD_clamp_pol_III_gamma_tau"/>
</dbReference>
<dbReference type="CDD" id="cd18137">
    <property type="entry name" value="HLD_clamp_pol_III_gamma_tau"/>
    <property type="match status" value="1"/>
</dbReference>
<comment type="subunit">
    <text evidence="11">DNA polymerase III contains a core (composed of alpha, epsilon and theta chains) that associates with a tau subunit. This core dimerizes to form the POLIII' complex. PolIII' associates with the gamma complex (composed of gamma, delta, delta', psi and chi chains) and with the beta chain to form the complete DNA polymerase III complex.</text>
</comment>
<dbReference type="NCBIfam" id="NF006585">
    <property type="entry name" value="PRK09111.1"/>
    <property type="match status" value="1"/>
</dbReference>
<dbReference type="Gene3D" id="1.10.8.60">
    <property type="match status" value="1"/>
</dbReference>
<protein>
    <recommendedName>
        <fullName evidence="11">DNA polymerase III subunit gamma/tau</fullName>
        <ecNumber evidence="11">2.7.7.7</ecNumber>
    </recommendedName>
</protein>
<dbReference type="InterPro" id="IPR027417">
    <property type="entry name" value="P-loop_NTPase"/>
</dbReference>
<dbReference type="NCBIfam" id="NF004046">
    <property type="entry name" value="PRK05563.1"/>
    <property type="match status" value="1"/>
</dbReference>
<dbReference type="GO" id="GO:0003677">
    <property type="term" value="F:DNA binding"/>
    <property type="evidence" value="ECO:0007669"/>
    <property type="project" value="InterPro"/>
</dbReference>
<dbReference type="Pfam" id="PF22608">
    <property type="entry name" value="DNAX_ATPase_lid"/>
    <property type="match status" value="1"/>
</dbReference>
<evidence type="ECO:0000256" key="11">
    <source>
        <dbReference type="RuleBase" id="RU364063"/>
    </source>
</evidence>
<evidence type="ECO:0000256" key="9">
    <source>
        <dbReference type="ARBA" id="ARBA00022932"/>
    </source>
</evidence>
<feature type="compositionally biased region" description="Acidic residues" evidence="12">
    <location>
        <begin position="607"/>
        <end position="618"/>
    </location>
</feature>
<dbReference type="GO" id="GO:0005524">
    <property type="term" value="F:ATP binding"/>
    <property type="evidence" value="ECO:0007669"/>
    <property type="project" value="UniProtKB-KW"/>
</dbReference>
<evidence type="ECO:0000256" key="7">
    <source>
        <dbReference type="ARBA" id="ARBA00022833"/>
    </source>
</evidence>
<proteinExistence type="inferred from homology"/>
<keyword evidence="3 11" id="KW-0548">Nucleotidyltransferase</keyword>
<keyword evidence="7" id="KW-0862">Zinc</keyword>